<reference evidence="3 4" key="1">
    <citation type="submission" date="2019-11" db="EMBL/GenBank/DDBJ databases">
        <title>Description of Pedobacter sp. LMG 31462T.</title>
        <authorList>
            <person name="Carlier A."/>
            <person name="Qi S."/>
            <person name="Vandamme P."/>
        </authorList>
    </citation>
    <scope>NUCLEOTIDE SEQUENCE [LARGE SCALE GENOMIC DNA]</scope>
    <source>
        <strain evidence="3 4">LMG 31462</strain>
    </source>
</reference>
<evidence type="ECO:0000259" key="2">
    <source>
        <dbReference type="SMART" id="SM00867"/>
    </source>
</evidence>
<accession>A0ABR6EW64</accession>
<proteinExistence type="predicted"/>
<evidence type="ECO:0000256" key="1">
    <source>
        <dbReference type="SAM" id="SignalP"/>
    </source>
</evidence>
<keyword evidence="4" id="KW-1185">Reference proteome</keyword>
<dbReference type="PANTHER" id="PTHR34406">
    <property type="entry name" value="PROTEIN YCEI"/>
    <property type="match status" value="1"/>
</dbReference>
<organism evidence="3 4">
    <name type="scientific">Pedobacter gandavensis</name>
    <dbReference type="NCBI Taxonomy" id="2679963"/>
    <lineage>
        <taxon>Bacteria</taxon>
        <taxon>Pseudomonadati</taxon>
        <taxon>Bacteroidota</taxon>
        <taxon>Sphingobacteriia</taxon>
        <taxon>Sphingobacteriales</taxon>
        <taxon>Sphingobacteriaceae</taxon>
        <taxon>Pedobacter</taxon>
    </lineage>
</organism>
<comment type="caution">
    <text evidence="3">The sequence shown here is derived from an EMBL/GenBank/DDBJ whole genome shotgun (WGS) entry which is preliminary data.</text>
</comment>
<dbReference type="RefSeq" id="WP_182956556.1">
    <property type="nucleotide sequence ID" value="NZ_WNXC01000002.1"/>
</dbReference>
<feature type="domain" description="Lipid/polyisoprenoid-binding YceI-like" evidence="2">
    <location>
        <begin position="25"/>
        <end position="191"/>
    </location>
</feature>
<dbReference type="EMBL" id="WNXC01000002">
    <property type="protein sequence ID" value="MBB2149262.1"/>
    <property type="molecule type" value="Genomic_DNA"/>
</dbReference>
<dbReference type="InterPro" id="IPR036761">
    <property type="entry name" value="TTHA0802/YceI-like_sf"/>
</dbReference>
<dbReference type="PANTHER" id="PTHR34406:SF1">
    <property type="entry name" value="PROTEIN YCEI"/>
    <property type="match status" value="1"/>
</dbReference>
<feature type="signal peptide" evidence="1">
    <location>
        <begin position="1"/>
        <end position="22"/>
    </location>
</feature>
<gene>
    <name evidence="3" type="ORF">GM920_10120</name>
</gene>
<dbReference type="Proteomes" id="UP000636110">
    <property type="component" value="Unassembled WGS sequence"/>
</dbReference>
<feature type="chain" id="PRO_5046028708" evidence="1">
    <location>
        <begin position="23"/>
        <end position="193"/>
    </location>
</feature>
<dbReference type="SMART" id="SM00867">
    <property type="entry name" value="YceI"/>
    <property type="match status" value="1"/>
</dbReference>
<dbReference type="SUPFAM" id="SSF101874">
    <property type="entry name" value="YceI-like"/>
    <property type="match status" value="1"/>
</dbReference>
<evidence type="ECO:0000313" key="3">
    <source>
        <dbReference type="EMBL" id="MBB2149262.1"/>
    </source>
</evidence>
<protein>
    <submittedName>
        <fullName evidence="3">Polyisoprenoid-binding protein</fullName>
    </submittedName>
</protein>
<evidence type="ECO:0000313" key="4">
    <source>
        <dbReference type="Proteomes" id="UP000636110"/>
    </source>
</evidence>
<keyword evidence="1" id="KW-0732">Signal</keyword>
<dbReference type="Pfam" id="PF04264">
    <property type="entry name" value="YceI"/>
    <property type="match status" value="1"/>
</dbReference>
<dbReference type="InterPro" id="IPR007372">
    <property type="entry name" value="Lipid/polyisoprenoid-bd_YceI"/>
</dbReference>
<dbReference type="Gene3D" id="2.40.128.110">
    <property type="entry name" value="Lipid/polyisoprenoid-binding, YceI-like"/>
    <property type="match status" value="1"/>
</dbReference>
<name>A0ABR6EW64_9SPHI</name>
<sequence length="193" mass="21017">MKRLILAVVVLGTTLFSFKSNAQTTWEADASHSKIGFEITHMMISDVEGSFKNFQSTIVSSKPDFSDAVITLTADLNSVNTDNDQRDGHLKGEDFFDVAKFPTLTFKSTSVKKVGGNKYKVTGNLTFHGVTKPVTLDAVLRGVTTNPMSKKPTAGFKVTGTIKRADFKFGSKYGSAMLGEEVTLTANTEFVQK</sequence>